<evidence type="ECO:0000256" key="5">
    <source>
        <dbReference type="ARBA" id="ARBA00022840"/>
    </source>
</evidence>
<dbReference type="InterPro" id="IPR045865">
    <property type="entry name" value="ACT-like_dom_sf"/>
</dbReference>
<evidence type="ECO:0000256" key="4">
    <source>
        <dbReference type="ARBA" id="ARBA00022777"/>
    </source>
</evidence>
<dbReference type="CDD" id="cd04243">
    <property type="entry name" value="AAK_AK-HSDH-like"/>
    <property type="match status" value="1"/>
</dbReference>
<proteinExistence type="predicted"/>
<dbReference type="EMBL" id="UINC01095448">
    <property type="protein sequence ID" value="SVC51544.1"/>
    <property type="molecule type" value="Genomic_DNA"/>
</dbReference>
<protein>
    <recommendedName>
        <fullName evidence="1">aspartate kinase</fullName>
        <ecNumber evidence="1">2.7.2.4</ecNumber>
    </recommendedName>
</protein>
<dbReference type="EC" id="2.7.2.4" evidence="1"/>
<dbReference type="GO" id="GO:0004072">
    <property type="term" value="F:aspartate kinase activity"/>
    <property type="evidence" value="ECO:0007669"/>
    <property type="project" value="UniProtKB-EC"/>
</dbReference>
<dbReference type="Gene3D" id="1.20.120.1320">
    <property type="entry name" value="Aspartokinase, catalytic domain"/>
    <property type="match status" value="1"/>
</dbReference>
<feature type="non-terminal residue" evidence="10">
    <location>
        <position position="370"/>
    </location>
</feature>
<evidence type="ECO:0000256" key="7">
    <source>
        <dbReference type="ARBA" id="ARBA00047872"/>
    </source>
</evidence>
<keyword evidence="3" id="KW-0547">Nucleotide-binding</keyword>
<evidence type="ECO:0000259" key="9">
    <source>
        <dbReference type="Pfam" id="PF22468"/>
    </source>
</evidence>
<dbReference type="InterPro" id="IPR054352">
    <property type="entry name" value="ACT_Aspartokinase"/>
</dbReference>
<dbReference type="Pfam" id="PF22468">
    <property type="entry name" value="ACT_9"/>
    <property type="match status" value="1"/>
</dbReference>
<dbReference type="SUPFAM" id="SSF53633">
    <property type="entry name" value="Carbamate kinase-like"/>
    <property type="match status" value="1"/>
</dbReference>
<evidence type="ECO:0000256" key="1">
    <source>
        <dbReference type="ARBA" id="ARBA00013059"/>
    </source>
</evidence>
<dbReference type="PANTHER" id="PTHR43070">
    <property type="match status" value="1"/>
</dbReference>
<evidence type="ECO:0000256" key="2">
    <source>
        <dbReference type="ARBA" id="ARBA00022679"/>
    </source>
</evidence>
<keyword evidence="2" id="KW-0808">Transferase</keyword>
<dbReference type="Gene3D" id="3.30.70.260">
    <property type="match status" value="1"/>
</dbReference>
<dbReference type="AlphaFoldDB" id="A0A382MRE3"/>
<dbReference type="GO" id="GO:0004412">
    <property type="term" value="F:homoserine dehydrogenase activity"/>
    <property type="evidence" value="ECO:0007669"/>
    <property type="project" value="InterPro"/>
</dbReference>
<dbReference type="PIRSF" id="PIRSF000726">
    <property type="entry name" value="Asp_kin"/>
    <property type="match status" value="1"/>
</dbReference>
<dbReference type="CDD" id="cd04921">
    <property type="entry name" value="ACT_AKi-HSDH-ThrA-like_1"/>
    <property type="match status" value="1"/>
</dbReference>
<dbReference type="InterPro" id="IPR042199">
    <property type="entry name" value="AsparK_Bifunc_asparK/hSer_DH"/>
</dbReference>
<dbReference type="NCBIfam" id="TIGR00657">
    <property type="entry name" value="asp_kinases"/>
    <property type="match status" value="1"/>
</dbReference>
<dbReference type="Pfam" id="PF00696">
    <property type="entry name" value="AA_kinase"/>
    <property type="match status" value="1"/>
</dbReference>
<dbReference type="InterPro" id="IPR036393">
    <property type="entry name" value="AceGlu_kinase-like_sf"/>
</dbReference>
<dbReference type="InterPro" id="IPR011147">
    <property type="entry name" value="Bifunc_Aspkin/hSer_DH"/>
</dbReference>
<dbReference type="GO" id="GO:0005524">
    <property type="term" value="F:ATP binding"/>
    <property type="evidence" value="ECO:0007669"/>
    <property type="project" value="UniProtKB-KW"/>
</dbReference>
<evidence type="ECO:0000259" key="8">
    <source>
        <dbReference type="Pfam" id="PF00696"/>
    </source>
</evidence>
<dbReference type="GO" id="GO:0009089">
    <property type="term" value="P:lysine biosynthetic process via diaminopimelate"/>
    <property type="evidence" value="ECO:0007669"/>
    <property type="project" value="InterPro"/>
</dbReference>
<dbReference type="GO" id="GO:0009090">
    <property type="term" value="P:homoserine biosynthetic process"/>
    <property type="evidence" value="ECO:0007669"/>
    <property type="project" value="TreeGrafter"/>
</dbReference>
<evidence type="ECO:0000256" key="3">
    <source>
        <dbReference type="ARBA" id="ARBA00022741"/>
    </source>
</evidence>
<dbReference type="Gene3D" id="3.40.1160.10">
    <property type="entry name" value="Acetylglutamate kinase-like"/>
    <property type="match status" value="1"/>
</dbReference>
<evidence type="ECO:0000313" key="10">
    <source>
        <dbReference type="EMBL" id="SVC51544.1"/>
    </source>
</evidence>
<dbReference type="SUPFAM" id="SSF55021">
    <property type="entry name" value="ACT-like"/>
    <property type="match status" value="1"/>
</dbReference>
<keyword evidence="5" id="KW-0067">ATP-binding</keyword>
<keyword evidence="4" id="KW-0418">Kinase</keyword>
<evidence type="ECO:0000256" key="6">
    <source>
        <dbReference type="ARBA" id="ARBA00022857"/>
    </source>
</evidence>
<keyword evidence="6" id="KW-0521">NADP</keyword>
<dbReference type="InterPro" id="IPR001048">
    <property type="entry name" value="Asp/Glu/Uridylate_kinase"/>
</dbReference>
<feature type="domain" description="Aspartokinase ACT" evidence="9">
    <location>
        <begin position="327"/>
        <end position="369"/>
    </location>
</feature>
<dbReference type="InterPro" id="IPR005260">
    <property type="entry name" value="Asp_kin_monofn"/>
</dbReference>
<accession>A0A382MRE3</accession>
<reference evidence="10" key="1">
    <citation type="submission" date="2018-05" db="EMBL/GenBank/DDBJ databases">
        <authorList>
            <person name="Lanie J.A."/>
            <person name="Ng W.-L."/>
            <person name="Kazmierczak K.M."/>
            <person name="Andrzejewski T.M."/>
            <person name="Davidsen T.M."/>
            <person name="Wayne K.J."/>
            <person name="Tettelin H."/>
            <person name="Glass J.I."/>
            <person name="Rusch D."/>
            <person name="Podicherti R."/>
            <person name="Tsui H.-C.T."/>
            <person name="Winkler M.E."/>
        </authorList>
    </citation>
    <scope>NUCLEOTIDE SEQUENCE</scope>
</reference>
<feature type="domain" description="Aspartate/glutamate/uridylate kinase" evidence="8">
    <location>
        <begin position="9"/>
        <end position="294"/>
    </location>
</feature>
<sequence length="370" mass="39473">MTKNNWQTHKFGGTSLADASCFRRVARILHGESGTRQAVVVSAMAGITDALLDLVTASEQSADVIQPGLARLSGRYRGTVEALLDDSATWVAVFEPFESELNDAADVLRAVSLEHSAAHQNRDFVAGFGELWSTRLLAAYLEQDRPNDPANRKVRWVDARELIVVESGELGPLVLWERSRENCARQFPARSGEIVIVTGFIASDSKGLQTTLGRNGSDFSAAIVGALLNATSITIWTNVGGIMNADPARVPEAAVIAELSYSEAMELAYFGARVIHPQAMAPAVDCGIPMYIRNTFDPAASGSRISGNPEPEEGIKGITAIDDVALVNLEGTGMIGVPGTADRLFAALHHANISVVLVSQASSEHSICFA</sequence>
<gene>
    <name evidence="10" type="ORF">METZ01_LOCUS304398</name>
</gene>
<comment type="catalytic activity">
    <reaction evidence="7">
        <text>L-aspartate + ATP = 4-phospho-L-aspartate + ADP</text>
        <dbReference type="Rhea" id="RHEA:23776"/>
        <dbReference type="ChEBI" id="CHEBI:29991"/>
        <dbReference type="ChEBI" id="CHEBI:30616"/>
        <dbReference type="ChEBI" id="CHEBI:57535"/>
        <dbReference type="ChEBI" id="CHEBI:456216"/>
        <dbReference type="EC" id="2.7.2.4"/>
    </reaction>
</comment>
<dbReference type="InterPro" id="IPR001341">
    <property type="entry name" value="Asp_kinase"/>
</dbReference>
<organism evidence="10">
    <name type="scientific">marine metagenome</name>
    <dbReference type="NCBI Taxonomy" id="408172"/>
    <lineage>
        <taxon>unclassified sequences</taxon>
        <taxon>metagenomes</taxon>
        <taxon>ecological metagenomes</taxon>
    </lineage>
</organism>
<dbReference type="PANTHER" id="PTHR43070:SF5">
    <property type="entry name" value="HOMOSERINE DEHYDROGENASE"/>
    <property type="match status" value="1"/>
</dbReference>
<name>A0A382MRE3_9ZZZZ</name>